<keyword evidence="4" id="KW-1185">Reference proteome</keyword>
<name>A0A6G1HRA7_9PEZI</name>
<gene>
    <name evidence="3" type="ORF">EJ06DRAFT_108558</name>
</gene>
<feature type="transmembrane region" description="Helical" evidence="2">
    <location>
        <begin position="40"/>
        <end position="67"/>
    </location>
</feature>
<reference evidence="3" key="1">
    <citation type="journal article" date="2020" name="Stud. Mycol.">
        <title>101 Dothideomycetes genomes: a test case for predicting lifestyles and emergence of pathogens.</title>
        <authorList>
            <person name="Haridas S."/>
            <person name="Albert R."/>
            <person name="Binder M."/>
            <person name="Bloem J."/>
            <person name="Labutti K."/>
            <person name="Salamov A."/>
            <person name="Andreopoulos B."/>
            <person name="Baker S."/>
            <person name="Barry K."/>
            <person name="Bills G."/>
            <person name="Bluhm B."/>
            <person name="Cannon C."/>
            <person name="Castanera R."/>
            <person name="Culley D."/>
            <person name="Daum C."/>
            <person name="Ezra D."/>
            <person name="Gonzalez J."/>
            <person name="Henrissat B."/>
            <person name="Kuo A."/>
            <person name="Liang C."/>
            <person name="Lipzen A."/>
            <person name="Lutzoni F."/>
            <person name="Magnuson J."/>
            <person name="Mondo S."/>
            <person name="Nolan M."/>
            <person name="Ohm R."/>
            <person name="Pangilinan J."/>
            <person name="Park H.-J."/>
            <person name="Ramirez L."/>
            <person name="Alfaro M."/>
            <person name="Sun H."/>
            <person name="Tritt A."/>
            <person name="Yoshinaga Y."/>
            <person name="Zwiers L.-H."/>
            <person name="Turgeon B."/>
            <person name="Goodwin S."/>
            <person name="Spatafora J."/>
            <person name="Crous P."/>
            <person name="Grigoriev I."/>
        </authorList>
    </citation>
    <scope>NUCLEOTIDE SEQUENCE</scope>
    <source>
        <strain evidence="3">CBS 262.69</strain>
    </source>
</reference>
<keyword evidence="2" id="KW-0812">Transmembrane</keyword>
<sequence>MPESQPQSHNAIETGSNEVHGVGKVNVSLFYCSFASSYPWSLLFAVFSLISVLSCLFIPLFALFALVSPKHLLTSHLIQTSHVDRADKTAPMPEVEKGGALKDMPASGGGSAGLSKGQDAGQGGRQMK</sequence>
<evidence type="ECO:0000256" key="2">
    <source>
        <dbReference type="SAM" id="Phobius"/>
    </source>
</evidence>
<evidence type="ECO:0000313" key="4">
    <source>
        <dbReference type="Proteomes" id="UP000799640"/>
    </source>
</evidence>
<evidence type="ECO:0000256" key="1">
    <source>
        <dbReference type="SAM" id="MobiDB-lite"/>
    </source>
</evidence>
<dbReference type="OrthoDB" id="3439627at2759"/>
<keyword evidence="2" id="KW-0472">Membrane</keyword>
<feature type="compositionally biased region" description="Basic and acidic residues" evidence="1">
    <location>
        <begin position="85"/>
        <end position="100"/>
    </location>
</feature>
<accession>A0A6G1HRA7</accession>
<evidence type="ECO:0000313" key="3">
    <source>
        <dbReference type="EMBL" id="KAF2398441.1"/>
    </source>
</evidence>
<dbReference type="AlphaFoldDB" id="A0A6G1HRA7"/>
<dbReference type="Proteomes" id="UP000799640">
    <property type="component" value="Unassembled WGS sequence"/>
</dbReference>
<organism evidence="3 4">
    <name type="scientific">Trichodelitschia bisporula</name>
    <dbReference type="NCBI Taxonomy" id="703511"/>
    <lineage>
        <taxon>Eukaryota</taxon>
        <taxon>Fungi</taxon>
        <taxon>Dikarya</taxon>
        <taxon>Ascomycota</taxon>
        <taxon>Pezizomycotina</taxon>
        <taxon>Dothideomycetes</taxon>
        <taxon>Dothideomycetes incertae sedis</taxon>
        <taxon>Phaeotrichales</taxon>
        <taxon>Phaeotrichaceae</taxon>
        <taxon>Trichodelitschia</taxon>
    </lineage>
</organism>
<feature type="region of interest" description="Disordered" evidence="1">
    <location>
        <begin position="85"/>
        <end position="128"/>
    </location>
</feature>
<proteinExistence type="predicted"/>
<protein>
    <submittedName>
        <fullName evidence="3">Uncharacterized protein</fullName>
    </submittedName>
</protein>
<keyword evidence="2" id="KW-1133">Transmembrane helix</keyword>
<dbReference type="EMBL" id="ML996700">
    <property type="protein sequence ID" value="KAF2398441.1"/>
    <property type="molecule type" value="Genomic_DNA"/>
</dbReference>